<evidence type="ECO:0000259" key="11">
    <source>
        <dbReference type="PROSITE" id="PS50109"/>
    </source>
</evidence>
<keyword evidence="6" id="KW-0418">Kinase</keyword>
<dbReference type="InterPro" id="IPR007891">
    <property type="entry name" value="CHASE3"/>
</dbReference>
<gene>
    <name evidence="12" type="ORF">EFY79_18120</name>
</gene>
<keyword evidence="13" id="KW-1185">Reference proteome</keyword>
<keyword evidence="7" id="KW-0067">ATP-binding</keyword>
<keyword evidence="8" id="KW-0902">Two-component regulatory system</keyword>
<evidence type="ECO:0000256" key="2">
    <source>
        <dbReference type="ARBA" id="ARBA00012438"/>
    </source>
</evidence>
<dbReference type="SUPFAM" id="SSF47384">
    <property type="entry name" value="Homodimeric domain of signal transducing histidine kinase"/>
    <property type="match status" value="1"/>
</dbReference>
<keyword evidence="10" id="KW-0472">Membrane</keyword>
<evidence type="ECO:0000256" key="10">
    <source>
        <dbReference type="SAM" id="Phobius"/>
    </source>
</evidence>
<feature type="transmembrane region" description="Helical" evidence="10">
    <location>
        <begin position="188"/>
        <end position="208"/>
    </location>
</feature>
<keyword evidence="4" id="KW-0808">Transferase</keyword>
<keyword evidence="10" id="KW-1133">Transmembrane helix</keyword>
<feature type="domain" description="Histidine kinase" evidence="11">
    <location>
        <begin position="261"/>
        <end position="466"/>
    </location>
</feature>
<dbReference type="OrthoDB" id="9806995at2"/>
<dbReference type="GO" id="GO:0005524">
    <property type="term" value="F:ATP binding"/>
    <property type="evidence" value="ECO:0007669"/>
    <property type="project" value="UniProtKB-KW"/>
</dbReference>
<evidence type="ECO:0000256" key="1">
    <source>
        <dbReference type="ARBA" id="ARBA00000085"/>
    </source>
</evidence>
<dbReference type="InterPro" id="IPR004358">
    <property type="entry name" value="Sig_transdc_His_kin-like_C"/>
</dbReference>
<dbReference type="RefSeq" id="WP_123122160.1">
    <property type="nucleotide sequence ID" value="NZ_RJJR01000017.1"/>
</dbReference>
<protein>
    <recommendedName>
        <fullName evidence="2">histidine kinase</fullName>
        <ecNumber evidence="2">2.7.13.3</ecNumber>
    </recommendedName>
</protein>
<dbReference type="GO" id="GO:0000155">
    <property type="term" value="F:phosphorelay sensor kinase activity"/>
    <property type="evidence" value="ECO:0007669"/>
    <property type="project" value="InterPro"/>
</dbReference>
<sequence length="470" mass="53347">MFKKSASKPIRRPRIGFFAAVFLLFLSYILTLISTRKVSTQDFWMDHTNEVIHNLDNMVGFLEKSESAFRGYLITNDHEPLLKYESGKKMIDSTFSVLQDLTKENVSQQKNLDTLQSLIQTKYSWIENYIKNPVSLEKLSIENLNGNVEGIANAVAITNTISKMKQEEINLRNSWSDKISKYSGLIQVLNIISIIIAVLLIIYSLLIYNKEKKDKMKAAEKAEKYKQELQERVNELAKLNTELIELRRLEKYVVTGRIARVMAHEVRNPLTNINLACEQLRAETETEDSQIFFTMIKRNSERINQLVSDLLATTRAELSFSPASINEILDDSLYLALDRIQLNQINVEKHFDADICSIPVDAEKLKIAFLNLIVNAIEAMDNNGKLEITTKNLPGKCLVKISDNGKGMQKSQLDRLFEPYFTTKEKGNGLGLANCHNIIIGHRGSITAESEVGKGTSFTITFPLDNGQEN</sequence>
<dbReference type="Pfam" id="PF02518">
    <property type="entry name" value="HATPase_c"/>
    <property type="match status" value="1"/>
</dbReference>
<dbReference type="EMBL" id="RJJR01000017">
    <property type="protein sequence ID" value="RNI33674.1"/>
    <property type="molecule type" value="Genomic_DNA"/>
</dbReference>
<dbReference type="Pfam" id="PF00512">
    <property type="entry name" value="HisKA"/>
    <property type="match status" value="1"/>
</dbReference>
<reference evidence="12 13" key="1">
    <citation type="submission" date="2018-11" db="EMBL/GenBank/DDBJ databases">
        <title>Draft genome sequence of Ferruginibacter sp. BO-59.</title>
        <authorList>
            <person name="Im W.T."/>
        </authorList>
    </citation>
    <scope>NUCLEOTIDE SEQUENCE [LARGE SCALE GENOMIC DNA]</scope>
    <source>
        <strain evidence="12 13">BO-59</strain>
    </source>
</reference>
<dbReference type="Gene3D" id="1.10.287.130">
    <property type="match status" value="1"/>
</dbReference>
<dbReference type="PROSITE" id="PS50109">
    <property type="entry name" value="HIS_KIN"/>
    <property type="match status" value="1"/>
</dbReference>
<evidence type="ECO:0000313" key="12">
    <source>
        <dbReference type="EMBL" id="RNI33674.1"/>
    </source>
</evidence>
<evidence type="ECO:0000256" key="8">
    <source>
        <dbReference type="ARBA" id="ARBA00023012"/>
    </source>
</evidence>
<evidence type="ECO:0000256" key="4">
    <source>
        <dbReference type="ARBA" id="ARBA00022679"/>
    </source>
</evidence>
<dbReference type="EC" id="2.7.13.3" evidence="2"/>
<dbReference type="CDD" id="cd00082">
    <property type="entry name" value="HisKA"/>
    <property type="match status" value="1"/>
</dbReference>
<evidence type="ECO:0000256" key="9">
    <source>
        <dbReference type="SAM" id="Coils"/>
    </source>
</evidence>
<keyword evidence="5" id="KW-0547">Nucleotide-binding</keyword>
<dbReference type="InterPro" id="IPR005467">
    <property type="entry name" value="His_kinase_dom"/>
</dbReference>
<dbReference type="InterPro" id="IPR036890">
    <property type="entry name" value="HATPase_C_sf"/>
</dbReference>
<dbReference type="SMART" id="SM00388">
    <property type="entry name" value="HisKA"/>
    <property type="match status" value="1"/>
</dbReference>
<evidence type="ECO:0000256" key="7">
    <source>
        <dbReference type="ARBA" id="ARBA00022840"/>
    </source>
</evidence>
<dbReference type="AlphaFoldDB" id="A0A3M9N784"/>
<proteinExistence type="predicted"/>
<dbReference type="PANTHER" id="PTHR43065:SF10">
    <property type="entry name" value="PEROXIDE STRESS-ACTIVATED HISTIDINE KINASE MAK3"/>
    <property type="match status" value="1"/>
</dbReference>
<dbReference type="InterPro" id="IPR003594">
    <property type="entry name" value="HATPase_dom"/>
</dbReference>
<keyword evidence="3" id="KW-0597">Phosphoprotein</keyword>
<evidence type="ECO:0000313" key="13">
    <source>
        <dbReference type="Proteomes" id="UP000267223"/>
    </source>
</evidence>
<dbReference type="Proteomes" id="UP000267223">
    <property type="component" value="Unassembled WGS sequence"/>
</dbReference>
<name>A0A3M9N784_9BACT</name>
<dbReference type="CDD" id="cd19410">
    <property type="entry name" value="HK9-like_sensor"/>
    <property type="match status" value="1"/>
</dbReference>
<dbReference type="PRINTS" id="PR00344">
    <property type="entry name" value="BCTRLSENSOR"/>
</dbReference>
<dbReference type="Pfam" id="PF05227">
    <property type="entry name" value="CHASE3"/>
    <property type="match status" value="1"/>
</dbReference>
<dbReference type="CDD" id="cd00075">
    <property type="entry name" value="HATPase"/>
    <property type="match status" value="1"/>
</dbReference>
<dbReference type="InterPro" id="IPR036097">
    <property type="entry name" value="HisK_dim/P_sf"/>
</dbReference>
<evidence type="ECO:0000256" key="3">
    <source>
        <dbReference type="ARBA" id="ARBA00022553"/>
    </source>
</evidence>
<evidence type="ECO:0000256" key="6">
    <source>
        <dbReference type="ARBA" id="ARBA00022777"/>
    </source>
</evidence>
<dbReference type="SUPFAM" id="SSF55874">
    <property type="entry name" value="ATPase domain of HSP90 chaperone/DNA topoisomerase II/histidine kinase"/>
    <property type="match status" value="1"/>
</dbReference>
<dbReference type="Gene3D" id="3.30.565.10">
    <property type="entry name" value="Histidine kinase-like ATPase, C-terminal domain"/>
    <property type="match status" value="1"/>
</dbReference>
<organism evidence="12 13">
    <name type="scientific">Hanamia caeni</name>
    <dbReference type="NCBI Taxonomy" id="2294116"/>
    <lineage>
        <taxon>Bacteria</taxon>
        <taxon>Pseudomonadati</taxon>
        <taxon>Bacteroidota</taxon>
        <taxon>Chitinophagia</taxon>
        <taxon>Chitinophagales</taxon>
        <taxon>Chitinophagaceae</taxon>
        <taxon>Hanamia</taxon>
    </lineage>
</organism>
<feature type="coiled-coil region" evidence="9">
    <location>
        <begin position="208"/>
        <end position="249"/>
    </location>
</feature>
<keyword evidence="9" id="KW-0175">Coiled coil</keyword>
<evidence type="ECO:0000256" key="5">
    <source>
        <dbReference type="ARBA" id="ARBA00022741"/>
    </source>
</evidence>
<dbReference type="PANTHER" id="PTHR43065">
    <property type="entry name" value="SENSOR HISTIDINE KINASE"/>
    <property type="match status" value="1"/>
</dbReference>
<comment type="caution">
    <text evidence="12">The sequence shown here is derived from an EMBL/GenBank/DDBJ whole genome shotgun (WGS) entry which is preliminary data.</text>
</comment>
<keyword evidence="10" id="KW-0812">Transmembrane</keyword>
<dbReference type="SMART" id="SM00387">
    <property type="entry name" value="HATPase_c"/>
    <property type="match status" value="1"/>
</dbReference>
<comment type="catalytic activity">
    <reaction evidence="1">
        <text>ATP + protein L-histidine = ADP + protein N-phospho-L-histidine.</text>
        <dbReference type="EC" id="2.7.13.3"/>
    </reaction>
</comment>
<accession>A0A3M9N784</accession>
<dbReference type="InterPro" id="IPR003661">
    <property type="entry name" value="HisK_dim/P_dom"/>
</dbReference>